<evidence type="ECO:0000256" key="1">
    <source>
        <dbReference type="PROSITE-ProRule" id="PRU00108"/>
    </source>
</evidence>
<feature type="compositionally biased region" description="Basic and acidic residues" evidence="3">
    <location>
        <begin position="39"/>
        <end position="66"/>
    </location>
</feature>
<evidence type="ECO:0000313" key="5">
    <source>
        <dbReference type="Proteomes" id="UP001652583"/>
    </source>
</evidence>
<evidence type="ECO:0000256" key="3">
    <source>
        <dbReference type="SAM" id="MobiDB-lite"/>
    </source>
</evidence>
<dbReference type="KEGG" id="aju:106965429"/>
<feature type="domain" description="Homeobox" evidence="4">
    <location>
        <begin position="81"/>
        <end position="141"/>
    </location>
</feature>
<feature type="region of interest" description="Disordered" evidence="3">
    <location>
        <begin position="26"/>
        <end position="91"/>
    </location>
</feature>
<proteinExistence type="predicted"/>
<dbReference type="InterPro" id="IPR001356">
    <property type="entry name" value="HD"/>
</dbReference>
<dbReference type="Pfam" id="PF00046">
    <property type="entry name" value="Homeodomain"/>
    <property type="match status" value="1"/>
</dbReference>
<dbReference type="AlphaFoldDB" id="A0A6I9ZFD4"/>
<accession>A0A6I9ZFD4</accession>
<feature type="DNA-binding region" description="Homeobox" evidence="1">
    <location>
        <begin position="83"/>
        <end position="142"/>
    </location>
</feature>
<dbReference type="CTD" id="360030"/>
<keyword evidence="1 2" id="KW-0539">Nucleus</keyword>
<dbReference type="SUPFAM" id="SSF46689">
    <property type="entry name" value="Homeodomain-like"/>
    <property type="match status" value="1"/>
</dbReference>
<dbReference type="RefSeq" id="XP_014916992.1">
    <property type="nucleotide sequence ID" value="XM_015061506.1"/>
</dbReference>
<gene>
    <name evidence="6" type="primary">NANOGNB</name>
</gene>
<comment type="subcellular location">
    <subcellularLocation>
        <location evidence="1 2">Nucleus</location>
    </subcellularLocation>
</comment>
<dbReference type="GO" id="GO:0005634">
    <property type="term" value="C:nucleus"/>
    <property type="evidence" value="ECO:0007669"/>
    <property type="project" value="UniProtKB-SubCell"/>
</dbReference>
<dbReference type="GO" id="GO:0003677">
    <property type="term" value="F:DNA binding"/>
    <property type="evidence" value="ECO:0007669"/>
    <property type="project" value="UniProtKB-UniRule"/>
</dbReference>
<dbReference type="GeneID" id="106965429"/>
<evidence type="ECO:0000259" key="4">
    <source>
        <dbReference type="PROSITE" id="PS50071"/>
    </source>
</evidence>
<keyword evidence="1 2" id="KW-0371">Homeobox</keyword>
<evidence type="ECO:0000256" key="2">
    <source>
        <dbReference type="RuleBase" id="RU000682"/>
    </source>
</evidence>
<sequence length="153" mass="18625">MSLHQRGLEAGDNFTKSTSWNFAIQKEPDVLCDQNPEQSNRKHSDDERKGKKKWKEREGEEKKEELEEKLEEEQEMEEENEEQHPQERLVSKPLMDTLWATFKLNKCPTMGDSRSLAFEFNMTVKQIKQWFHKRRKKYNKVMYKRKHKKRPKR</sequence>
<dbReference type="CDD" id="cd00086">
    <property type="entry name" value="homeodomain"/>
    <property type="match status" value="1"/>
</dbReference>
<evidence type="ECO:0000313" key="6">
    <source>
        <dbReference type="RefSeq" id="XP_014916992.1"/>
    </source>
</evidence>
<dbReference type="PROSITE" id="PS50071">
    <property type="entry name" value="HOMEOBOX_2"/>
    <property type="match status" value="1"/>
</dbReference>
<dbReference type="Proteomes" id="UP001652583">
    <property type="component" value="Chromosome B4"/>
</dbReference>
<keyword evidence="1 2" id="KW-0238">DNA-binding</keyword>
<dbReference type="InterPro" id="IPR009057">
    <property type="entry name" value="Homeodomain-like_sf"/>
</dbReference>
<dbReference type="Gene3D" id="1.10.10.60">
    <property type="entry name" value="Homeodomain-like"/>
    <property type="match status" value="1"/>
</dbReference>
<dbReference type="OrthoDB" id="9666432at2759"/>
<protein>
    <submittedName>
        <fullName evidence="6">NANOG neighbor homeobox</fullName>
    </submittedName>
</protein>
<keyword evidence="5" id="KW-1185">Reference proteome</keyword>
<organism evidence="5 6">
    <name type="scientific">Acinonyx jubatus</name>
    <name type="common">Cheetah</name>
    <dbReference type="NCBI Taxonomy" id="32536"/>
    <lineage>
        <taxon>Eukaryota</taxon>
        <taxon>Metazoa</taxon>
        <taxon>Chordata</taxon>
        <taxon>Craniata</taxon>
        <taxon>Vertebrata</taxon>
        <taxon>Euteleostomi</taxon>
        <taxon>Mammalia</taxon>
        <taxon>Eutheria</taxon>
        <taxon>Laurasiatheria</taxon>
        <taxon>Carnivora</taxon>
        <taxon>Feliformia</taxon>
        <taxon>Felidae</taxon>
        <taxon>Felinae</taxon>
        <taxon>Acinonyx</taxon>
    </lineage>
</organism>
<feature type="region of interest" description="Disordered" evidence="3">
    <location>
        <begin position="1"/>
        <end position="20"/>
    </location>
</feature>
<feature type="compositionally biased region" description="Acidic residues" evidence="3">
    <location>
        <begin position="67"/>
        <end position="81"/>
    </location>
</feature>
<name>A0A6I9ZFD4_ACIJB</name>
<reference evidence="6" key="1">
    <citation type="submission" date="2025-08" db="UniProtKB">
        <authorList>
            <consortium name="RefSeq"/>
        </authorList>
    </citation>
    <scope>IDENTIFICATION</scope>
    <source>
        <tissue evidence="6">Blood</tissue>
    </source>
</reference>
<dbReference type="SMART" id="SM00389">
    <property type="entry name" value="HOX"/>
    <property type="match status" value="1"/>
</dbReference>